<dbReference type="Proteomes" id="UP000663860">
    <property type="component" value="Unassembled WGS sequence"/>
</dbReference>
<organism evidence="2 3">
    <name type="scientific">Adineta steineri</name>
    <dbReference type="NCBI Taxonomy" id="433720"/>
    <lineage>
        <taxon>Eukaryota</taxon>
        <taxon>Metazoa</taxon>
        <taxon>Spiralia</taxon>
        <taxon>Gnathifera</taxon>
        <taxon>Rotifera</taxon>
        <taxon>Eurotatoria</taxon>
        <taxon>Bdelloidea</taxon>
        <taxon>Adinetida</taxon>
        <taxon>Adinetidae</taxon>
        <taxon>Adineta</taxon>
    </lineage>
</organism>
<reference evidence="2" key="1">
    <citation type="submission" date="2021-02" db="EMBL/GenBank/DDBJ databases">
        <authorList>
            <person name="Nowell W R."/>
        </authorList>
    </citation>
    <scope>NUCLEOTIDE SEQUENCE</scope>
</reference>
<sequence>MGGQQVTAYMIQYGIQYDYILRMRPDQLLWGNIPALYEVPHGQIIIPSPGKGWFYYCVTHNGLQHTGSTDQIAYGRASAMWTYINMYTGFKNMLTIAKGPAAIFEGIGTHQHNKF</sequence>
<comment type="caution">
    <text evidence="2">The sequence shown here is derived from an EMBL/GenBank/DDBJ whole genome shotgun (WGS) entry which is preliminary data.</text>
</comment>
<evidence type="ECO:0000313" key="1">
    <source>
        <dbReference type="EMBL" id="CAF1208533.1"/>
    </source>
</evidence>
<dbReference type="EMBL" id="CAJOAY010004021">
    <property type="protein sequence ID" value="CAF4051265.1"/>
    <property type="molecule type" value="Genomic_DNA"/>
</dbReference>
<dbReference type="AlphaFoldDB" id="A0A819RPJ6"/>
<dbReference type="EMBL" id="CAJNOE010000422">
    <property type="protein sequence ID" value="CAF1208533.1"/>
    <property type="molecule type" value="Genomic_DNA"/>
</dbReference>
<accession>A0A819RPJ6</accession>
<proteinExistence type="predicted"/>
<evidence type="ECO:0000313" key="3">
    <source>
        <dbReference type="Proteomes" id="UP000663881"/>
    </source>
</evidence>
<dbReference type="Proteomes" id="UP000663881">
    <property type="component" value="Unassembled WGS sequence"/>
</dbReference>
<protein>
    <submittedName>
        <fullName evidence="2">Uncharacterized protein</fullName>
    </submittedName>
</protein>
<gene>
    <name evidence="1" type="ORF">IZO911_LOCUS29037</name>
    <name evidence="2" type="ORF">OKA104_LOCUS32797</name>
</gene>
<evidence type="ECO:0000313" key="2">
    <source>
        <dbReference type="EMBL" id="CAF4051265.1"/>
    </source>
</evidence>
<name>A0A819RPJ6_9BILA</name>